<dbReference type="Gene3D" id="3.40.30.10">
    <property type="entry name" value="Glutaredoxin"/>
    <property type="match status" value="1"/>
</dbReference>
<keyword evidence="2" id="KW-1185">Reference proteome</keyword>
<evidence type="ECO:0008006" key="3">
    <source>
        <dbReference type="Google" id="ProtNLM"/>
    </source>
</evidence>
<dbReference type="PROSITE" id="PS51257">
    <property type="entry name" value="PROKAR_LIPOPROTEIN"/>
    <property type="match status" value="1"/>
</dbReference>
<reference evidence="2" key="1">
    <citation type="submission" date="2016-10" db="EMBL/GenBank/DDBJ databases">
        <authorList>
            <person name="Varghese N."/>
            <person name="Submissions S."/>
        </authorList>
    </citation>
    <scope>NUCLEOTIDE SEQUENCE [LARGE SCALE GENOMIC DNA]</scope>
    <source>
        <strain evidence="2">SP</strain>
    </source>
</reference>
<dbReference type="EMBL" id="FNPI01000003">
    <property type="protein sequence ID" value="SDY78256.1"/>
    <property type="molecule type" value="Genomic_DNA"/>
</dbReference>
<protein>
    <recommendedName>
        <fullName evidence="3">Thioredoxin</fullName>
    </recommendedName>
</protein>
<dbReference type="Proteomes" id="UP000198935">
    <property type="component" value="Unassembled WGS sequence"/>
</dbReference>
<name>A0A1H3MNU2_9BACI</name>
<sequence>MKKLPLFLLFSSLYLLIGCQHQSDNSDELPAFINEGSDKAVSYFFSNEDQLEEEMSYYDALLDFNRNYPERLDSIKIITEQNDELIEYFNVHVYPTLLVIEEQKVTVRLEGFMNFQDIYSTLETTLIAALEDAS</sequence>
<dbReference type="SUPFAM" id="SSF52833">
    <property type="entry name" value="Thioredoxin-like"/>
    <property type="match status" value="1"/>
</dbReference>
<organism evidence="1 2">
    <name type="scientific">Evansella caseinilytica</name>
    <dbReference type="NCBI Taxonomy" id="1503961"/>
    <lineage>
        <taxon>Bacteria</taxon>
        <taxon>Bacillati</taxon>
        <taxon>Bacillota</taxon>
        <taxon>Bacilli</taxon>
        <taxon>Bacillales</taxon>
        <taxon>Bacillaceae</taxon>
        <taxon>Evansella</taxon>
    </lineage>
</organism>
<dbReference type="InterPro" id="IPR036249">
    <property type="entry name" value="Thioredoxin-like_sf"/>
</dbReference>
<evidence type="ECO:0000313" key="2">
    <source>
        <dbReference type="Proteomes" id="UP000198935"/>
    </source>
</evidence>
<accession>A0A1H3MNU2</accession>
<dbReference type="OrthoDB" id="2878533at2"/>
<evidence type="ECO:0000313" key="1">
    <source>
        <dbReference type="EMBL" id="SDY78256.1"/>
    </source>
</evidence>
<gene>
    <name evidence="1" type="ORF">SAMN05421736_103291</name>
</gene>
<dbReference type="STRING" id="1503961.SAMN05421736_103291"/>
<proteinExistence type="predicted"/>
<dbReference type="AlphaFoldDB" id="A0A1H3MNU2"/>